<keyword evidence="5 13" id="KW-0812">Transmembrane</keyword>
<evidence type="ECO:0000313" key="16">
    <source>
        <dbReference type="Proteomes" id="UP000887565"/>
    </source>
</evidence>
<organism evidence="16 17">
    <name type="scientific">Romanomermis culicivorax</name>
    <name type="common">Nematode worm</name>
    <dbReference type="NCBI Taxonomy" id="13658"/>
    <lineage>
        <taxon>Eukaryota</taxon>
        <taxon>Metazoa</taxon>
        <taxon>Ecdysozoa</taxon>
        <taxon>Nematoda</taxon>
        <taxon>Enoplea</taxon>
        <taxon>Dorylaimia</taxon>
        <taxon>Mermithida</taxon>
        <taxon>Mermithoidea</taxon>
        <taxon>Mermithidae</taxon>
        <taxon>Romanomermis</taxon>
    </lineage>
</organism>
<reference evidence="17" key="1">
    <citation type="submission" date="2022-11" db="UniProtKB">
        <authorList>
            <consortium name="WormBaseParasite"/>
        </authorList>
    </citation>
    <scope>IDENTIFICATION</scope>
</reference>
<proteinExistence type="inferred from homology"/>
<feature type="transmembrane region" description="Helical" evidence="15">
    <location>
        <begin position="309"/>
        <end position="328"/>
    </location>
</feature>
<dbReference type="InterPro" id="IPR001873">
    <property type="entry name" value="ENaC"/>
</dbReference>
<evidence type="ECO:0000256" key="4">
    <source>
        <dbReference type="ARBA" id="ARBA00022461"/>
    </source>
</evidence>
<evidence type="ECO:0000256" key="15">
    <source>
        <dbReference type="SAM" id="Phobius"/>
    </source>
</evidence>
<feature type="compositionally biased region" description="Low complexity" evidence="14">
    <location>
        <begin position="59"/>
        <end position="74"/>
    </location>
</feature>
<sequence length="781" mass="88961">MIEEMTNEKKMKREEQVVMDEHDTVVEKTVAFIFVAVCQAIKGGRGGGGKGGGGGKRGSGASSGRQSGGYRRSGPNQSTDTNSTLGSFGMNFNKKLIATKPFMIQMRTIAMTVLNVWAIKLARVHQCSNLKHGPTATSRDKASLIPKNYFKCDVDCRRNTINSQCGSDAAETLLQFYHRVITAAKVAVKSGFVMEYILAQYILTQYIVMQYILTPVYLVHYVLSKSLSDVQLSTKIVVSLKKEWCNKIRLIFIERKLGKELLVIAIPGAPRIMPFQSLKQEVKKNLSSCTIAGVNFYCRQRKATHTTMWYFLTVIALIGCISLCRKGYLEYVEYSVRTNVHLNVPIKSSSMMENIRIPNLSFCQYKTIKTNVYHNDQLAREFALKMVSAYAPHNNETQYRKGREKYCPPADVNEKPAELIDFQAFVKADNLYNELIEVASKIWTSRRDMVLQCSWKGLNFPCNASSNPVMLTDSYTDDGLCFTFEHNVEWIRNISNDISISLLKSFKKSRPHDLSLIFDIKQYQRCGPPDHDKGEGFFVTAFDRRTLAQTNMVQSSSFNIHPGYEYKLRIKTVLNTRLTENLNRCTSRSYLPTDEKTELLVYTKGTCQGILLLKWLVEKCNCLPPIPQWFAAYVNEKNTGLNYDAVKHCSDSMAGLACLTQNFFSGTRRLLGTDNRHCMDPCEEPTYKSIMYAKNRLTETFVKSLNIPLIIGTQVVNDSNIHGWIKKNIIVLHVDFESDTFEKLTEIQLFTFIDLLRFLQNKAAFMKIDEKNRKTKARNRI</sequence>
<evidence type="ECO:0000256" key="11">
    <source>
        <dbReference type="ARBA" id="ARBA00023201"/>
    </source>
</evidence>
<keyword evidence="9 15" id="KW-0472">Membrane</keyword>
<dbReference type="Proteomes" id="UP000887565">
    <property type="component" value="Unplaced"/>
</dbReference>
<keyword evidence="16" id="KW-1185">Reference proteome</keyword>
<comment type="subcellular location">
    <subcellularLocation>
        <location evidence="1">Membrane</location>
        <topology evidence="1">Multi-pass membrane protein</topology>
    </subcellularLocation>
</comment>
<keyword evidence="3 13" id="KW-0813">Transport</keyword>
<evidence type="ECO:0000256" key="13">
    <source>
        <dbReference type="RuleBase" id="RU000679"/>
    </source>
</evidence>
<evidence type="ECO:0000256" key="9">
    <source>
        <dbReference type="ARBA" id="ARBA00023136"/>
    </source>
</evidence>
<keyword evidence="4 13" id="KW-0894">Sodium channel</keyword>
<name>A0A915IGM2_ROMCU</name>
<dbReference type="Gene3D" id="2.60.470.10">
    <property type="entry name" value="Acid-sensing ion channels like domains"/>
    <property type="match status" value="1"/>
</dbReference>
<keyword evidence="11 13" id="KW-0739">Sodium transport</keyword>
<feature type="compositionally biased region" description="Polar residues" evidence="14">
    <location>
        <begin position="75"/>
        <end position="86"/>
    </location>
</feature>
<keyword evidence="8 13" id="KW-0406">Ion transport</keyword>
<evidence type="ECO:0000256" key="3">
    <source>
        <dbReference type="ARBA" id="ARBA00022448"/>
    </source>
</evidence>
<evidence type="ECO:0000256" key="2">
    <source>
        <dbReference type="ARBA" id="ARBA00007193"/>
    </source>
</evidence>
<keyword evidence="7" id="KW-0915">Sodium</keyword>
<protein>
    <submittedName>
        <fullName evidence="17">Uncharacterized protein</fullName>
    </submittedName>
</protein>
<evidence type="ECO:0000313" key="17">
    <source>
        <dbReference type="WBParaSite" id="nRc.2.0.1.t12954-RA"/>
    </source>
</evidence>
<dbReference type="WBParaSite" id="nRc.2.0.1.t12954-RA">
    <property type="protein sequence ID" value="nRc.2.0.1.t12954-RA"/>
    <property type="gene ID" value="nRc.2.0.1.g12954"/>
</dbReference>
<dbReference type="PANTHER" id="PTHR11690:SF300">
    <property type="entry name" value="PICKPOCKET PROTEIN 19"/>
    <property type="match status" value="1"/>
</dbReference>
<dbReference type="GO" id="GO:0005886">
    <property type="term" value="C:plasma membrane"/>
    <property type="evidence" value="ECO:0007669"/>
    <property type="project" value="TreeGrafter"/>
</dbReference>
<evidence type="ECO:0000256" key="14">
    <source>
        <dbReference type="SAM" id="MobiDB-lite"/>
    </source>
</evidence>
<evidence type="ECO:0000256" key="7">
    <source>
        <dbReference type="ARBA" id="ARBA00023053"/>
    </source>
</evidence>
<evidence type="ECO:0000256" key="5">
    <source>
        <dbReference type="ARBA" id="ARBA00022692"/>
    </source>
</evidence>
<accession>A0A915IGM2</accession>
<dbReference type="PANTHER" id="PTHR11690">
    <property type="entry name" value="AMILORIDE-SENSITIVE SODIUM CHANNEL-RELATED"/>
    <property type="match status" value="1"/>
</dbReference>
<dbReference type="GO" id="GO:0015280">
    <property type="term" value="F:ligand-gated sodium channel activity"/>
    <property type="evidence" value="ECO:0007669"/>
    <property type="project" value="TreeGrafter"/>
</dbReference>
<evidence type="ECO:0000256" key="8">
    <source>
        <dbReference type="ARBA" id="ARBA00023065"/>
    </source>
</evidence>
<comment type="similarity">
    <text evidence="2 13">Belongs to the amiloride-sensitive sodium channel (TC 1.A.6) family.</text>
</comment>
<feature type="region of interest" description="Disordered" evidence="14">
    <location>
        <begin position="45"/>
        <end position="86"/>
    </location>
</feature>
<keyword evidence="6 15" id="KW-1133">Transmembrane helix</keyword>
<keyword evidence="12 13" id="KW-0407">Ion channel</keyword>
<evidence type="ECO:0000256" key="1">
    <source>
        <dbReference type="ARBA" id="ARBA00004141"/>
    </source>
</evidence>
<keyword evidence="10" id="KW-0325">Glycoprotein</keyword>
<evidence type="ECO:0000256" key="6">
    <source>
        <dbReference type="ARBA" id="ARBA00022989"/>
    </source>
</evidence>
<evidence type="ECO:0000256" key="12">
    <source>
        <dbReference type="ARBA" id="ARBA00023303"/>
    </source>
</evidence>
<feature type="compositionally biased region" description="Gly residues" evidence="14">
    <location>
        <begin position="45"/>
        <end position="58"/>
    </location>
</feature>
<dbReference type="AlphaFoldDB" id="A0A915IGM2"/>
<evidence type="ECO:0000256" key="10">
    <source>
        <dbReference type="ARBA" id="ARBA00023180"/>
    </source>
</evidence>
<dbReference type="Pfam" id="PF00858">
    <property type="entry name" value="ASC"/>
    <property type="match status" value="1"/>
</dbReference>